<evidence type="ECO:0000313" key="1">
    <source>
        <dbReference type="EMBL" id="KAG8546611.1"/>
    </source>
</evidence>
<organism evidence="1 2">
    <name type="scientific">Engystomops pustulosus</name>
    <name type="common">Tungara frog</name>
    <name type="synonym">Physalaemus pustulosus</name>
    <dbReference type="NCBI Taxonomy" id="76066"/>
    <lineage>
        <taxon>Eukaryota</taxon>
        <taxon>Metazoa</taxon>
        <taxon>Chordata</taxon>
        <taxon>Craniata</taxon>
        <taxon>Vertebrata</taxon>
        <taxon>Euteleostomi</taxon>
        <taxon>Amphibia</taxon>
        <taxon>Batrachia</taxon>
        <taxon>Anura</taxon>
        <taxon>Neobatrachia</taxon>
        <taxon>Hyloidea</taxon>
        <taxon>Leptodactylidae</taxon>
        <taxon>Leiuperinae</taxon>
        <taxon>Engystomops</taxon>
    </lineage>
</organism>
<dbReference type="GO" id="GO:0003714">
    <property type="term" value="F:transcription corepressor activity"/>
    <property type="evidence" value="ECO:0007669"/>
    <property type="project" value="InterPro"/>
</dbReference>
<keyword evidence="2" id="KW-1185">Reference proteome</keyword>
<dbReference type="AlphaFoldDB" id="A0AAV6ZC78"/>
<dbReference type="EMBL" id="WNYA01001009">
    <property type="protein sequence ID" value="KAG8546611.1"/>
    <property type="molecule type" value="Genomic_DNA"/>
</dbReference>
<dbReference type="InterPro" id="IPR003994">
    <property type="entry name" value="UXT"/>
</dbReference>
<evidence type="ECO:0000313" key="2">
    <source>
        <dbReference type="Proteomes" id="UP000824782"/>
    </source>
</evidence>
<name>A0AAV6ZC78_ENGPU</name>
<protein>
    <submittedName>
        <fullName evidence="1">Uncharacterized protein</fullName>
    </submittedName>
</protein>
<comment type="caution">
    <text evidence="1">The sequence shown here is derived from an EMBL/GenBank/DDBJ whole genome shotgun (WGS) entry which is preliminary data.</text>
</comment>
<dbReference type="GO" id="GO:0000122">
    <property type="term" value="P:negative regulation of transcription by RNA polymerase II"/>
    <property type="evidence" value="ECO:0007669"/>
    <property type="project" value="InterPro"/>
</dbReference>
<dbReference type="PRINTS" id="PR01502">
    <property type="entry name" value="UXTPROTEIN"/>
</dbReference>
<accession>A0AAV6ZC78</accession>
<reference evidence="1" key="1">
    <citation type="thesis" date="2020" institute="ProQuest LLC" country="789 East Eisenhower Parkway, Ann Arbor, MI, USA">
        <title>Comparative Genomics and Chromosome Evolution.</title>
        <authorList>
            <person name="Mudd A.B."/>
        </authorList>
    </citation>
    <scope>NUCLEOTIDE SEQUENCE</scope>
    <source>
        <strain evidence="1">237g6f4</strain>
        <tissue evidence="1">Blood</tissue>
    </source>
</reference>
<dbReference type="Proteomes" id="UP000824782">
    <property type="component" value="Unassembled WGS sequence"/>
</dbReference>
<sequence>MEEKVLRYEAFVTDTLQRDLRRVLENRDSVYEKISQYLQLKNVIERLQELELDPPPDTGGPVL</sequence>
<proteinExistence type="predicted"/>
<gene>
    <name evidence="1" type="ORF">GDO81_030234</name>
</gene>